<dbReference type="InterPro" id="IPR040170">
    <property type="entry name" value="Cytosol_ACT"/>
</dbReference>
<dbReference type="Gene3D" id="3.10.129.10">
    <property type="entry name" value="Hotdog Thioesterase"/>
    <property type="match status" value="1"/>
</dbReference>
<name>A0ABU6ILH8_9FLAO</name>
<dbReference type="InterPro" id="IPR006683">
    <property type="entry name" value="Thioestr_dom"/>
</dbReference>
<dbReference type="PROSITE" id="PS51770">
    <property type="entry name" value="HOTDOG_ACOT"/>
    <property type="match status" value="1"/>
</dbReference>
<evidence type="ECO:0000256" key="1">
    <source>
        <dbReference type="ARBA" id="ARBA00010458"/>
    </source>
</evidence>
<evidence type="ECO:0000313" key="5">
    <source>
        <dbReference type="EMBL" id="MEC4263883.1"/>
    </source>
</evidence>
<organism evidence="5 6">
    <name type="scientific">Flagellimonas halotolerans</name>
    <dbReference type="NCBI Taxonomy" id="3112164"/>
    <lineage>
        <taxon>Bacteria</taxon>
        <taxon>Pseudomonadati</taxon>
        <taxon>Bacteroidota</taxon>
        <taxon>Flavobacteriia</taxon>
        <taxon>Flavobacteriales</taxon>
        <taxon>Flavobacteriaceae</taxon>
        <taxon>Flagellimonas</taxon>
    </lineage>
</organism>
<evidence type="ECO:0000256" key="2">
    <source>
        <dbReference type="ARBA" id="ARBA00022801"/>
    </source>
</evidence>
<comment type="caution">
    <text evidence="5">The sequence shown here is derived from an EMBL/GenBank/DDBJ whole genome shotgun (WGS) entry which is preliminary data.</text>
</comment>
<keyword evidence="2 3" id="KW-0378">Hydrolase</keyword>
<proteinExistence type="inferred from homology"/>
<reference evidence="5 6" key="1">
    <citation type="submission" date="2024-01" db="EMBL/GenBank/DDBJ databases">
        <title>The strains designed SYSU M86414 and SYSU M84420 isolated from the marine sediment in San Sha City (Hainan Province, China).</title>
        <authorList>
            <person name="Guo D."/>
        </authorList>
    </citation>
    <scope>NUCLEOTIDE SEQUENCE [LARGE SCALE GENOMIC DNA]</scope>
    <source>
        <strain evidence="5 6">SYSU M84420</strain>
    </source>
</reference>
<dbReference type="RefSeq" id="WP_326276692.1">
    <property type="nucleotide sequence ID" value="NZ_JAYKYV010000001.1"/>
</dbReference>
<dbReference type="EC" id="3.1.2.20" evidence="5"/>
<feature type="domain" description="HotDog ACOT-type" evidence="4">
    <location>
        <begin position="7"/>
        <end position="119"/>
    </location>
</feature>
<evidence type="ECO:0000313" key="6">
    <source>
        <dbReference type="Proteomes" id="UP001355298"/>
    </source>
</evidence>
<dbReference type="Proteomes" id="UP001355298">
    <property type="component" value="Unassembled WGS sequence"/>
</dbReference>
<dbReference type="InterPro" id="IPR029069">
    <property type="entry name" value="HotDog_dom_sf"/>
</dbReference>
<gene>
    <name evidence="5" type="ORF">VOP03_00870</name>
</gene>
<dbReference type="EMBL" id="JAYMGW010000001">
    <property type="protein sequence ID" value="MEC4263883.1"/>
    <property type="molecule type" value="Genomic_DNA"/>
</dbReference>
<dbReference type="CDD" id="cd03442">
    <property type="entry name" value="BFIT_BACH"/>
    <property type="match status" value="1"/>
</dbReference>
<dbReference type="GO" id="GO:0047617">
    <property type="term" value="F:fatty acyl-CoA hydrolase activity"/>
    <property type="evidence" value="ECO:0007669"/>
    <property type="project" value="UniProtKB-EC"/>
</dbReference>
<evidence type="ECO:0000256" key="3">
    <source>
        <dbReference type="PROSITE-ProRule" id="PRU01106"/>
    </source>
</evidence>
<dbReference type="Pfam" id="PF03061">
    <property type="entry name" value="4HBT"/>
    <property type="match status" value="1"/>
</dbReference>
<accession>A0ABU6ILH8</accession>
<sequence length="170" mass="18720">MRAKTPSESRTVMTDLVLPSETNPLNNLFGGELLARMDRAASIAARRHSRRITVTASVNHVAFNRAVPLGSVVTVEAAVSRAFNTSMEIFIDVWIEDRFTGERTKANEAIYTFVAVDDTGKPTEVPPLKPETDLEKERYAAALRRKQLSLVLAGKMKAADATELKALFTT</sequence>
<comment type="similarity">
    <text evidence="1">Belongs to the acyl coenzyme A hydrolase family.</text>
</comment>
<dbReference type="PANTHER" id="PTHR11049">
    <property type="entry name" value="ACYL COENZYME A THIOESTER HYDROLASE"/>
    <property type="match status" value="1"/>
</dbReference>
<keyword evidence="6" id="KW-1185">Reference proteome</keyword>
<dbReference type="InterPro" id="IPR033120">
    <property type="entry name" value="HOTDOG_ACOT"/>
</dbReference>
<protein>
    <submittedName>
        <fullName evidence="5">Acyl-CoA thioesterase</fullName>
        <ecNumber evidence="5">3.1.2.20</ecNumber>
    </submittedName>
</protein>
<evidence type="ECO:0000259" key="4">
    <source>
        <dbReference type="PROSITE" id="PS51770"/>
    </source>
</evidence>
<dbReference type="SUPFAM" id="SSF54637">
    <property type="entry name" value="Thioesterase/thiol ester dehydrase-isomerase"/>
    <property type="match status" value="1"/>
</dbReference>